<dbReference type="Proteomes" id="UP000095008">
    <property type="component" value="Unassembled WGS sequence"/>
</dbReference>
<sequence length="168" mass="19248">MSINIQSDASVQEEKARLQALKKTHQRLLTPFFAVSVIGFFILFGSIFFKYWIPNSTRDGLLAVLYMLNVLATMFLFFRMAACDLYLEQLDPIDDVRFSEVVKAVESCPDLVEPFCKAYQQRGYILQDDYRSFMRAAQEQSLHDSHIHSENSARLLCQSCSDTGQLPS</sequence>
<keyword evidence="1" id="KW-0812">Transmembrane</keyword>
<dbReference type="AlphaFoldDB" id="A0A1C2JEE4"/>
<evidence type="ECO:0000256" key="1">
    <source>
        <dbReference type="SAM" id="Phobius"/>
    </source>
</evidence>
<reference evidence="2" key="1">
    <citation type="journal article" date="2016" name="Int. J. Mol. Sci.">
        <title>Comparative genomics of the extreme acidophile Acidithiobacillus thiooxidans reveals intraspecific divergence and niche adaptation.</title>
        <authorList>
            <person name="Zhang X."/>
            <person name="Feng X."/>
            <person name="Tao J."/>
            <person name="Ma L."/>
            <person name="Xiao Y."/>
            <person name="Liang Y."/>
            <person name="Liu X."/>
            <person name="Yin H."/>
        </authorList>
    </citation>
    <scope>NUCLEOTIDE SEQUENCE [LARGE SCALE GENOMIC DNA]</scope>
    <source>
        <strain evidence="2">DXS-W</strain>
    </source>
</reference>
<dbReference type="RefSeq" id="WP_065973844.1">
    <property type="nucleotide sequence ID" value="NZ_JABBDW010000068.1"/>
</dbReference>
<proteinExistence type="predicted"/>
<evidence type="ECO:0000313" key="3">
    <source>
        <dbReference type="Proteomes" id="UP000095008"/>
    </source>
</evidence>
<dbReference type="EMBL" id="LWRY01000053">
    <property type="protein sequence ID" value="OCX74008.1"/>
    <property type="molecule type" value="Genomic_DNA"/>
</dbReference>
<gene>
    <name evidence="2" type="ORF">A6M23_07115</name>
</gene>
<keyword evidence="1" id="KW-1133">Transmembrane helix</keyword>
<feature type="transmembrane region" description="Helical" evidence="1">
    <location>
        <begin position="61"/>
        <end position="78"/>
    </location>
</feature>
<comment type="caution">
    <text evidence="2">The sequence shown here is derived from an EMBL/GenBank/DDBJ whole genome shotgun (WGS) entry which is preliminary data.</text>
</comment>
<evidence type="ECO:0000313" key="2">
    <source>
        <dbReference type="EMBL" id="OCX74008.1"/>
    </source>
</evidence>
<protein>
    <submittedName>
        <fullName evidence="2">Uncharacterized protein</fullName>
    </submittedName>
</protein>
<keyword evidence="3" id="KW-1185">Reference proteome</keyword>
<name>A0A1C2JEE4_ACITH</name>
<accession>A0A1C2JEE4</accession>
<feature type="transmembrane region" description="Helical" evidence="1">
    <location>
        <begin position="28"/>
        <end position="49"/>
    </location>
</feature>
<keyword evidence="1" id="KW-0472">Membrane</keyword>
<organism evidence="2 3">
    <name type="scientific">Acidithiobacillus thiooxidans</name>
    <name type="common">Thiobacillus thiooxidans</name>
    <dbReference type="NCBI Taxonomy" id="930"/>
    <lineage>
        <taxon>Bacteria</taxon>
        <taxon>Pseudomonadati</taxon>
        <taxon>Pseudomonadota</taxon>
        <taxon>Acidithiobacillia</taxon>
        <taxon>Acidithiobacillales</taxon>
        <taxon>Acidithiobacillaceae</taxon>
        <taxon>Acidithiobacillus</taxon>
    </lineage>
</organism>